<reference evidence="13 14" key="1">
    <citation type="submission" date="2018-09" db="EMBL/GenBank/DDBJ databases">
        <authorList>
            <person name="Zhu H."/>
        </authorList>
    </citation>
    <scope>NUCLEOTIDE SEQUENCE [LARGE SCALE GENOMIC DNA]</scope>
    <source>
        <strain evidence="13 14">K2S05-167</strain>
    </source>
</reference>
<dbReference type="InterPro" id="IPR000014">
    <property type="entry name" value="PAS"/>
</dbReference>
<dbReference type="PROSITE" id="PS50110">
    <property type="entry name" value="RESPONSE_REGULATORY"/>
    <property type="match status" value="1"/>
</dbReference>
<protein>
    <recommendedName>
        <fullName evidence="2">histidine kinase</fullName>
        <ecNumber evidence="2">2.7.13.3</ecNumber>
    </recommendedName>
</protein>
<keyword evidence="6" id="KW-0472">Membrane</keyword>
<organism evidence="13 14">
    <name type="scientific">Deinococcus cavernae</name>
    <dbReference type="NCBI Taxonomy" id="2320857"/>
    <lineage>
        <taxon>Bacteria</taxon>
        <taxon>Thermotogati</taxon>
        <taxon>Deinococcota</taxon>
        <taxon>Deinococci</taxon>
        <taxon>Deinococcales</taxon>
        <taxon>Deinococcaceae</taxon>
        <taxon>Deinococcus</taxon>
    </lineage>
</organism>
<dbReference type="InterPro" id="IPR003661">
    <property type="entry name" value="HisK_dim/P_dom"/>
</dbReference>
<keyword evidence="8" id="KW-0175">Coiled coil</keyword>
<dbReference type="InterPro" id="IPR003594">
    <property type="entry name" value="HATPase_dom"/>
</dbReference>
<dbReference type="PROSITE" id="PS50113">
    <property type="entry name" value="PAC"/>
    <property type="match status" value="1"/>
</dbReference>
<dbReference type="InterPro" id="IPR001789">
    <property type="entry name" value="Sig_transdc_resp-reg_receiver"/>
</dbReference>
<dbReference type="RefSeq" id="WP_119765934.1">
    <property type="nucleotide sequence ID" value="NZ_QYUJ01000014.1"/>
</dbReference>
<evidence type="ECO:0000256" key="7">
    <source>
        <dbReference type="PROSITE-ProRule" id="PRU00169"/>
    </source>
</evidence>
<dbReference type="Proteomes" id="UP000286287">
    <property type="component" value="Unassembled WGS sequence"/>
</dbReference>
<evidence type="ECO:0000259" key="9">
    <source>
        <dbReference type="PROSITE" id="PS50109"/>
    </source>
</evidence>
<dbReference type="InterPro" id="IPR013767">
    <property type="entry name" value="PAS_fold"/>
</dbReference>
<dbReference type="Pfam" id="PF02518">
    <property type="entry name" value="HATPase_c"/>
    <property type="match status" value="1"/>
</dbReference>
<dbReference type="InterPro" id="IPR011006">
    <property type="entry name" value="CheY-like_superfamily"/>
</dbReference>
<dbReference type="SUPFAM" id="SSF52172">
    <property type="entry name" value="CheY-like"/>
    <property type="match status" value="1"/>
</dbReference>
<dbReference type="SUPFAM" id="SSF55785">
    <property type="entry name" value="PYP-like sensor domain (PAS domain)"/>
    <property type="match status" value="1"/>
</dbReference>
<evidence type="ECO:0000259" key="12">
    <source>
        <dbReference type="PROSITE" id="PS50113"/>
    </source>
</evidence>
<dbReference type="EMBL" id="QYUJ01000014">
    <property type="protein sequence ID" value="RJF73200.1"/>
    <property type="molecule type" value="Genomic_DNA"/>
</dbReference>
<dbReference type="SMART" id="SM00086">
    <property type="entry name" value="PAC"/>
    <property type="match status" value="1"/>
</dbReference>
<feature type="domain" description="Response regulatory" evidence="10">
    <location>
        <begin position="10"/>
        <end position="127"/>
    </location>
</feature>
<accession>A0A418VAT8</accession>
<dbReference type="EC" id="2.7.13.3" evidence="2"/>
<dbReference type="GO" id="GO:0006355">
    <property type="term" value="P:regulation of DNA-templated transcription"/>
    <property type="evidence" value="ECO:0007669"/>
    <property type="project" value="InterPro"/>
</dbReference>
<evidence type="ECO:0000256" key="4">
    <source>
        <dbReference type="ARBA" id="ARBA00022679"/>
    </source>
</evidence>
<dbReference type="Gene3D" id="1.10.287.130">
    <property type="match status" value="1"/>
</dbReference>
<dbReference type="InterPro" id="IPR036890">
    <property type="entry name" value="HATPase_C_sf"/>
</dbReference>
<name>A0A418VAT8_9DEIO</name>
<keyword evidence="3 7" id="KW-0597">Phosphoprotein</keyword>
<dbReference type="CDD" id="cd00130">
    <property type="entry name" value="PAS"/>
    <property type="match status" value="1"/>
</dbReference>
<dbReference type="SMART" id="SM00091">
    <property type="entry name" value="PAS"/>
    <property type="match status" value="1"/>
</dbReference>
<dbReference type="InterPro" id="IPR050351">
    <property type="entry name" value="BphY/WalK/GraS-like"/>
</dbReference>
<evidence type="ECO:0000259" key="10">
    <source>
        <dbReference type="PROSITE" id="PS50110"/>
    </source>
</evidence>
<evidence type="ECO:0000256" key="3">
    <source>
        <dbReference type="ARBA" id="ARBA00022553"/>
    </source>
</evidence>
<dbReference type="InterPro" id="IPR001610">
    <property type="entry name" value="PAC"/>
</dbReference>
<feature type="domain" description="PAS" evidence="11">
    <location>
        <begin position="154"/>
        <end position="205"/>
    </location>
</feature>
<proteinExistence type="predicted"/>
<dbReference type="PANTHER" id="PTHR42878:SF15">
    <property type="entry name" value="BACTERIOPHYTOCHROME"/>
    <property type="match status" value="1"/>
</dbReference>
<dbReference type="OrthoDB" id="9790669at2"/>
<dbReference type="InterPro" id="IPR036097">
    <property type="entry name" value="HisK_dim/P_sf"/>
</dbReference>
<dbReference type="Gene3D" id="3.30.450.20">
    <property type="entry name" value="PAS domain"/>
    <property type="match status" value="1"/>
</dbReference>
<keyword evidence="14" id="KW-1185">Reference proteome</keyword>
<dbReference type="GO" id="GO:0030295">
    <property type="term" value="F:protein kinase activator activity"/>
    <property type="evidence" value="ECO:0007669"/>
    <property type="project" value="TreeGrafter"/>
</dbReference>
<evidence type="ECO:0000259" key="11">
    <source>
        <dbReference type="PROSITE" id="PS50112"/>
    </source>
</evidence>
<feature type="domain" description="Histidine kinase" evidence="9">
    <location>
        <begin position="308"/>
        <end position="522"/>
    </location>
</feature>
<evidence type="ECO:0000256" key="5">
    <source>
        <dbReference type="ARBA" id="ARBA00022777"/>
    </source>
</evidence>
<dbReference type="Pfam" id="PF00072">
    <property type="entry name" value="Response_reg"/>
    <property type="match status" value="1"/>
</dbReference>
<feature type="domain" description="PAC" evidence="12">
    <location>
        <begin position="227"/>
        <end position="279"/>
    </location>
</feature>
<evidence type="ECO:0000256" key="6">
    <source>
        <dbReference type="ARBA" id="ARBA00023136"/>
    </source>
</evidence>
<evidence type="ECO:0000313" key="14">
    <source>
        <dbReference type="Proteomes" id="UP000286287"/>
    </source>
</evidence>
<dbReference type="PANTHER" id="PTHR42878">
    <property type="entry name" value="TWO-COMPONENT HISTIDINE KINASE"/>
    <property type="match status" value="1"/>
</dbReference>
<evidence type="ECO:0000313" key="13">
    <source>
        <dbReference type="EMBL" id="RJF73200.1"/>
    </source>
</evidence>
<dbReference type="GO" id="GO:0000155">
    <property type="term" value="F:phosphorelay sensor kinase activity"/>
    <property type="evidence" value="ECO:0007669"/>
    <property type="project" value="InterPro"/>
</dbReference>
<dbReference type="PROSITE" id="PS50112">
    <property type="entry name" value="PAS"/>
    <property type="match status" value="1"/>
</dbReference>
<keyword evidence="4" id="KW-0808">Transferase</keyword>
<dbReference type="SMART" id="SM00448">
    <property type="entry name" value="REC"/>
    <property type="match status" value="1"/>
</dbReference>
<feature type="coiled-coil region" evidence="8">
    <location>
        <begin position="129"/>
        <end position="156"/>
    </location>
</feature>
<dbReference type="PROSITE" id="PS50109">
    <property type="entry name" value="HIS_KIN"/>
    <property type="match status" value="1"/>
</dbReference>
<dbReference type="GO" id="GO:0000156">
    <property type="term" value="F:phosphorelay response regulator activity"/>
    <property type="evidence" value="ECO:0007669"/>
    <property type="project" value="TreeGrafter"/>
</dbReference>
<dbReference type="Pfam" id="PF00512">
    <property type="entry name" value="HisKA"/>
    <property type="match status" value="1"/>
</dbReference>
<dbReference type="SUPFAM" id="SSF47384">
    <property type="entry name" value="Homodimeric domain of signal transducing histidine kinase"/>
    <property type="match status" value="1"/>
</dbReference>
<dbReference type="InterPro" id="IPR004358">
    <property type="entry name" value="Sig_transdc_His_kin-like_C"/>
</dbReference>
<dbReference type="SMART" id="SM00387">
    <property type="entry name" value="HATPase_c"/>
    <property type="match status" value="1"/>
</dbReference>
<dbReference type="FunFam" id="3.30.565.10:FF:000006">
    <property type="entry name" value="Sensor histidine kinase WalK"/>
    <property type="match status" value="1"/>
</dbReference>
<dbReference type="GO" id="GO:0007234">
    <property type="term" value="P:osmosensory signaling via phosphorelay pathway"/>
    <property type="evidence" value="ECO:0007669"/>
    <property type="project" value="TreeGrafter"/>
</dbReference>
<dbReference type="InterPro" id="IPR035965">
    <property type="entry name" value="PAS-like_dom_sf"/>
</dbReference>
<evidence type="ECO:0000256" key="1">
    <source>
        <dbReference type="ARBA" id="ARBA00000085"/>
    </source>
</evidence>
<dbReference type="Gene3D" id="3.40.50.2300">
    <property type="match status" value="1"/>
</dbReference>
<sequence length="543" mass="61202">MPNSHLRKAKILIVDDQDSKRLALASALEVLGQEIVMVSSGREALRAILRDDFAVILLDVRMPGMDGFETAGLIRSRQQTESTPIIFVTAHDRAESDMLGGYHLGAVDFIFAPIQADVLRAKVSVFVELHRKTMTVQAHERRLRQLEARQAQHELQKLSSAIEQSADPVVITNRDGLIEYVNAAFEQVTGYPPEEAIGQSIALLESGEHPTEYYDHMWDTIRRGKVYRGEFINKRKDGSLYHEERTITPIRDADGLITHYVSTGKDVTERRRMEEELRVLNASLEQRVRERTAQLEDVNHELEAYAYSISHDLRTPLRHIGSFVDLLGRNHQDDLPETARRYLKIIRDGAGQMEALIDGLLDFARTGRHEMRVQTVSLSVLLREVIHDLDQHHAGAGVQWTVQPLPEVCGDLISLRQVFMNLLSNAVKYSHGQSDPQVEIWATGDDQQVVIHVRDNGVGFNMAYHDKMFRVFQRLHNSVDFEGHGVGLAHVRRIVLRHGGRVWAESQEGQGATFSVALPRKVSAAPALTLSDMPESSESTQHA</sequence>
<dbReference type="Pfam" id="PF00989">
    <property type="entry name" value="PAS"/>
    <property type="match status" value="1"/>
</dbReference>
<dbReference type="InterPro" id="IPR005467">
    <property type="entry name" value="His_kinase_dom"/>
</dbReference>
<dbReference type="FunFam" id="1.10.287.130:FF:000070">
    <property type="entry name" value="Histidine kinase sensor protein"/>
    <property type="match status" value="1"/>
</dbReference>
<feature type="coiled-coil region" evidence="8">
    <location>
        <begin position="270"/>
        <end position="301"/>
    </location>
</feature>
<comment type="catalytic activity">
    <reaction evidence="1">
        <text>ATP + protein L-histidine = ADP + protein N-phospho-L-histidine.</text>
        <dbReference type="EC" id="2.7.13.3"/>
    </reaction>
</comment>
<evidence type="ECO:0000256" key="2">
    <source>
        <dbReference type="ARBA" id="ARBA00012438"/>
    </source>
</evidence>
<dbReference type="CDD" id="cd00082">
    <property type="entry name" value="HisKA"/>
    <property type="match status" value="1"/>
</dbReference>
<dbReference type="SUPFAM" id="SSF55874">
    <property type="entry name" value="ATPase domain of HSP90 chaperone/DNA topoisomerase II/histidine kinase"/>
    <property type="match status" value="1"/>
</dbReference>
<feature type="modified residue" description="4-aspartylphosphate" evidence="7">
    <location>
        <position position="59"/>
    </location>
</feature>
<gene>
    <name evidence="13" type="ORF">D3875_18230</name>
</gene>
<comment type="caution">
    <text evidence="13">The sequence shown here is derived from an EMBL/GenBank/DDBJ whole genome shotgun (WGS) entry which is preliminary data.</text>
</comment>
<dbReference type="PRINTS" id="PR00344">
    <property type="entry name" value="BCTRLSENSOR"/>
</dbReference>
<dbReference type="InterPro" id="IPR000700">
    <property type="entry name" value="PAS-assoc_C"/>
</dbReference>
<dbReference type="GO" id="GO:0016020">
    <property type="term" value="C:membrane"/>
    <property type="evidence" value="ECO:0007669"/>
    <property type="project" value="UniProtKB-SubCell"/>
</dbReference>
<evidence type="ECO:0000256" key="8">
    <source>
        <dbReference type="SAM" id="Coils"/>
    </source>
</evidence>
<dbReference type="AlphaFoldDB" id="A0A418VAT8"/>
<dbReference type="NCBIfam" id="TIGR00229">
    <property type="entry name" value="sensory_box"/>
    <property type="match status" value="1"/>
</dbReference>
<dbReference type="SMART" id="SM00388">
    <property type="entry name" value="HisKA"/>
    <property type="match status" value="1"/>
</dbReference>
<dbReference type="Gene3D" id="3.30.565.10">
    <property type="entry name" value="Histidine kinase-like ATPase, C-terminal domain"/>
    <property type="match status" value="1"/>
</dbReference>
<keyword evidence="5 13" id="KW-0418">Kinase</keyword>